<sequence>MSTLLSILLIVSSTLLGATATEIRYWNLPMEVSEWGAAHMLNLGHIPQVQYPEAANATFMDSDDVPLYINPFGYLTLANNLIENNAPNTTAEKRDDDLYAALAGLLHSSALEVDVDALILAASLPLGSTGTLDAANQTDLRDNAEFCDTSNGFVGFFAAAGGRALDQLASDIAGWVQMGSTKTACVEFLYARYDDTNIANDSHIWLIAGAPWTTGDNCATTASVNTIAEAITESLLDAENRQISSTCTRLTHSGTWHCDVRYMMASLAADCGLKVWDQPCIDY</sequence>
<dbReference type="EMBL" id="BSXN01002806">
    <property type="protein sequence ID" value="GME77679.1"/>
    <property type="molecule type" value="Genomic_DNA"/>
</dbReference>
<keyword evidence="4" id="KW-1185">Reference proteome</keyword>
<keyword evidence="1" id="KW-0732">Signal</keyword>
<gene>
    <name evidence="3" type="ORF">Cboi02_000561000</name>
</gene>
<dbReference type="Proteomes" id="UP001165120">
    <property type="component" value="Unassembled WGS sequence"/>
</dbReference>
<proteinExistence type="predicted"/>
<evidence type="ECO:0000259" key="2">
    <source>
        <dbReference type="Pfam" id="PF20521"/>
    </source>
</evidence>
<comment type="caution">
    <text evidence="3">The sequence shown here is derived from an EMBL/GenBank/DDBJ whole genome shotgun (WGS) entry which is preliminary data.</text>
</comment>
<evidence type="ECO:0000313" key="3">
    <source>
        <dbReference type="EMBL" id="GME77679.1"/>
    </source>
</evidence>
<name>A0A9W6T922_CANBO</name>
<accession>A0A9W6T922</accession>
<feature type="domain" description="Secreted protein CSS2 C-terminal" evidence="2">
    <location>
        <begin position="161"/>
        <end position="260"/>
    </location>
</feature>
<dbReference type="AlphaFoldDB" id="A0A9W6T922"/>
<organism evidence="3 4">
    <name type="scientific">Candida boidinii</name>
    <name type="common">Yeast</name>
    <dbReference type="NCBI Taxonomy" id="5477"/>
    <lineage>
        <taxon>Eukaryota</taxon>
        <taxon>Fungi</taxon>
        <taxon>Dikarya</taxon>
        <taxon>Ascomycota</taxon>
        <taxon>Saccharomycotina</taxon>
        <taxon>Pichiomycetes</taxon>
        <taxon>Pichiales</taxon>
        <taxon>Pichiaceae</taxon>
        <taxon>Ogataea</taxon>
        <taxon>Ogataea/Candida clade</taxon>
    </lineage>
</organism>
<evidence type="ECO:0000256" key="1">
    <source>
        <dbReference type="SAM" id="SignalP"/>
    </source>
</evidence>
<evidence type="ECO:0000313" key="4">
    <source>
        <dbReference type="Proteomes" id="UP001165120"/>
    </source>
</evidence>
<feature type="chain" id="PRO_5040872256" evidence="1">
    <location>
        <begin position="21"/>
        <end position="283"/>
    </location>
</feature>
<protein>
    <submittedName>
        <fullName evidence="3">Unnamed protein product</fullName>
    </submittedName>
</protein>
<dbReference type="InterPro" id="IPR046624">
    <property type="entry name" value="CSS2_C"/>
</dbReference>
<reference evidence="3" key="1">
    <citation type="submission" date="2023-04" db="EMBL/GenBank/DDBJ databases">
        <title>Candida boidinii NBRC 10035.</title>
        <authorList>
            <person name="Ichikawa N."/>
            <person name="Sato H."/>
            <person name="Tonouchi N."/>
        </authorList>
    </citation>
    <scope>NUCLEOTIDE SEQUENCE</scope>
    <source>
        <strain evidence="3">NBRC 10035</strain>
    </source>
</reference>
<dbReference type="Pfam" id="PF20521">
    <property type="entry name" value="DUF6736"/>
    <property type="match status" value="1"/>
</dbReference>
<feature type="signal peptide" evidence="1">
    <location>
        <begin position="1"/>
        <end position="20"/>
    </location>
</feature>